<keyword evidence="1" id="KW-0812">Transmembrane</keyword>
<dbReference type="EMBL" id="JAEMWZ010000040">
    <property type="protein sequence ID" value="KAG7140707.1"/>
    <property type="molecule type" value="Genomic_DNA"/>
</dbReference>
<proteinExistence type="predicted"/>
<gene>
    <name evidence="2" type="ORF">HYQ45_002424</name>
</gene>
<accession>A0A8I2ZYV7</accession>
<organism evidence="2 3">
    <name type="scientific">Verticillium longisporum</name>
    <name type="common">Verticillium dahliae var. longisporum</name>
    <dbReference type="NCBI Taxonomy" id="100787"/>
    <lineage>
        <taxon>Eukaryota</taxon>
        <taxon>Fungi</taxon>
        <taxon>Dikarya</taxon>
        <taxon>Ascomycota</taxon>
        <taxon>Pezizomycotina</taxon>
        <taxon>Sordariomycetes</taxon>
        <taxon>Hypocreomycetidae</taxon>
        <taxon>Glomerellales</taxon>
        <taxon>Plectosphaerellaceae</taxon>
        <taxon>Verticillium</taxon>
    </lineage>
</organism>
<dbReference type="AlphaFoldDB" id="A0A8I2ZYV7"/>
<reference evidence="2" key="1">
    <citation type="journal article" date="2021" name="Mol. Plant Pathol.">
        <title>A 20-kb lineage-specific genomic region tames virulence in pathogenic amphidiploid Verticillium longisporum.</title>
        <authorList>
            <person name="Harting R."/>
            <person name="Starke J."/>
            <person name="Kusch H."/>
            <person name="Poggeler S."/>
            <person name="Maurus I."/>
            <person name="Schluter R."/>
            <person name="Landesfeind M."/>
            <person name="Bulla I."/>
            <person name="Nowrousian M."/>
            <person name="de Jonge R."/>
            <person name="Stahlhut G."/>
            <person name="Hoff K.J."/>
            <person name="Asshauer K.P."/>
            <person name="Thurmer A."/>
            <person name="Stanke M."/>
            <person name="Daniel R."/>
            <person name="Morgenstern B."/>
            <person name="Thomma B.P.H.J."/>
            <person name="Kronstad J.W."/>
            <person name="Braus-Stromeyer S.A."/>
            <person name="Braus G.H."/>
        </authorList>
    </citation>
    <scope>NUCLEOTIDE SEQUENCE</scope>
    <source>
        <strain evidence="2">Vl32</strain>
    </source>
</reference>
<name>A0A8I2ZYV7_VERLO</name>
<keyword evidence="1" id="KW-0472">Membrane</keyword>
<sequence length="67" mass="7451">MSDMHYKPLDHRARPILSRFARLYQTLHGIAALLSFVGVMLAKGHGNNLETHDVKVTESREGEGYGG</sequence>
<protein>
    <submittedName>
        <fullName evidence="2">Uncharacterized protein</fullName>
    </submittedName>
</protein>
<evidence type="ECO:0000313" key="3">
    <source>
        <dbReference type="Proteomes" id="UP000689129"/>
    </source>
</evidence>
<evidence type="ECO:0000313" key="2">
    <source>
        <dbReference type="EMBL" id="KAG7140707.1"/>
    </source>
</evidence>
<feature type="transmembrane region" description="Helical" evidence="1">
    <location>
        <begin position="21"/>
        <end position="42"/>
    </location>
</feature>
<evidence type="ECO:0000256" key="1">
    <source>
        <dbReference type="SAM" id="Phobius"/>
    </source>
</evidence>
<keyword evidence="1" id="KW-1133">Transmembrane helix</keyword>
<comment type="caution">
    <text evidence="2">The sequence shown here is derived from an EMBL/GenBank/DDBJ whole genome shotgun (WGS) entry which is preliminary data.</text>
</comment>
<dbReference type="Proteomes" id="UP000689129">
    <property type="component" value="Unassembled WGS sequence"/>
</dbReference>